<organism evidence="1 2">
    <name type="scientific">Caerostris darwini</name>
    <dbReference type="NCBI Taxonomy" id="1538125"/>
    <lineage>
        <taxon>Eukaryota</taxon>
        <taxon>Metazoa</taxon>
        <taxon>Ecdysozoa</taxon>
        <taxon>Arthropoda</taxon>
        <taxon>Chelicerata</taxon>
        <taxon>Arachnida</taxon>
        <taxon>Araneae</taxon>
        <taxon>Araneomorphae</taxon>
        <taxon>Entelegynae</taxon>
        <taxon>Araneoidea</taxon>
        <taxon>Araneidae</taxon>
        <taxon>Caerostris</taxon>
    </lineage>
</organism>
<reference evidence="1 2" key="1">
    <citation type="submission" date="2021-06" db="EMBL/GenBank/DDBJ databases">
        <title>Caerostris darwini draft genome.</title>
        <authorList>
            <person name="Kono N."/>
            <person name="Arakawa K."/>
        </authorList>
    </citation>
    <scope>NUCLEOTIDE SEQUENCE [LARGE SCALE GENOMIC DNA]</scope>
</reference>
<keyword evidence="2" id="KW-1185">Reference proteome</keyword>
<dbReference type="Proteomes" id="UP001054837">
    <property type="component" value="Unassembled WGS sequence"/>
</dbReference>
<comment type="caution">
    <text evidence="1">The sequence shown here is derived from an EMBL/GenBank/DDBJ whole genome shotgun (WGS) entry which is preliminary data.</text>
</comment>
<evidence type="ECO:0000313" key="1">
    <source>
        <dbReference type="EMBL" id="GIY90452.1"/>
    </source>
</evidence>
<gene>
    <name evidence="1" type="ORF">CDAR_194821</name>
</gene>
<name>A0AAV4X779_9ARAC</name>
<evidence type="ECO:0000313" key="2">
    <source>
        <dbReference type="Proteomes" id="UP001054837"/>
    </source>
</evidence>
<sequence length="132" mass="15384">MARLCLFHSPLVFQTIHPESSFPVLFRSCFNGYTAWTTPGPLFIVLKPNPILPLPRSVTFLEIFLVYYFCNKNLALKKWQQEFKITVTGWMIIWRESNGMIQWQCAKTGLIIGECDKFQRSSNLQDCCRLQS</sequence>
<accession>A0AAV4X779</accession>
<dbReference type="EMBL" id="BPLQ01015713">
    <property type="protein sequence ID" value="GIY90452.1"/>
    <property type="molecule type" value="Genomic_DNA"/>
</dbReference>
<dbReference type="AlphaFoldDB" id="A0AAV4X779"/>
<proteinExistence type="predicted"/>
<protein>
    <submittedName>
        <fullName evidence="1">Uncharacterized protein</fullName>
    </submittedName>
</protein>